<keyword evidence="2" id="KW-0812">Transmembrane</keyword>
<sequence>MAGQTMLDAHVRGYAQAVRLHLADLGPDAVEDLAGGLEADLADAVADRALLAADATDADATDDVALDLTKVFGPPARYAAELRAAAGFPAPAVVAPRRGRLRSVLRSALRARRTRVAAAWWRAWEPLTATPAWRAVREVLVELTPVWWVARGWLVGAFLASLFGGRGRFSVVPLDGGALAVVAVVVVVSVQWGRGRWMPWRWVPTLAGVASVVALVALLPMSFATRDQVRAGDGSQWSAGYASGLSDAGSGGAAQGGQVSWGAASPSGQDGVWVDGMQVSNLFAYDANGDPLRDVQLFDDRGRPVRTVPVDAEWQRWSVPDVEGRWIFRPGLATDGRARWNVFPLSALPEKDVVVDDSGQMKPAVGARAQQQPWPFLKAPTVIEQSAPKPSAGAPTEPDATTQDPDAPATEAPETPAPTEAPETPAPTAPPGVDAPTTPPPAVAPSDGDGAPPAGVTSADGA</sequence>
<protein>
    <submittedName>
        <fullName evidence="3">Uncharacterized protein</fullName>
    </submittedName>
</protein>
<keyword evidence="2" id="KW-1133">Transmembrane helix</keyword>
<feature type="region of interest" description="Disordered" evidence="1">
    <location>
        <begin position="386"/>
        <end position="462"/>
    </location>
</feature>
<dbReference type="OrthoDB" id="5185521at2"/>
<keyword evidence="4" id="KW-1185">Reference proteome</keyword>
<gene>
    <name evidence="3" type="ORF">ET471_02175</name>
</gene>
<dbReference type="AlphaFoldDB" id="A0A4P6F0N2"/>
<keyword evidence="2" id="KW-0472">Membrane</keyword>
<proteinExistence type="predicted"/>
<feature type="compositionally biased region" description="Low complexity" evidence="1">
    <location>
        <begin position="394"/>
        <end position="423"/>
    </location>
</feature>
<evidence type="ECO:0000256" key="2">
    <source>
        <dbReference type="SAM" id="Phobius"/>
    </source>
</evidence>
<evidence type="ECO:0000256" key="1">
    <source>
        <dbReference type="SAM" id="MobiDB-lite"/>
    </source>
</evidence>
<organism evidence="3 4">
    <name type="scientific">Xylanimonas protaetiae</name>
    <dbReference type="NCBI Taxonomy" id="2509457"/>
    <lineage>
        <taxon>Bacteria</taxon>
        <taxon>Bacillati</taxon>
        <taxon>Actinomycetota</taxon>
        <taxon>Actinomycetes</taxon>
        <taxon>Micrococcales</taxon>
        <taxon>Promicromonosporaceae</taxon>
        <taxon>Xylanimonas</taxon>
    </lineage>
</organism>
<name>A0A4P6F0N2_9MICO</name>
<dbReference type="Proteomes" id="UP000292118">
    <property type="component" value="Chromosome"/>
</dbReference>
<accession>A0A4P6F0N2</accession>
<feature type="transmembrane region" description="Helical" evidence="2">
    <location>
        <begin position="202"/>
        <end position="221"/>
    </location>
</feature>
<dbReference type="KEGG" id="xya:ET471_02175"/>
<reference evidence="3 4" key="1">
    <citation type="submission" date="2019-01" db="EMBL/GenBank/DDBJ databases">
        <title>Genome sequencing of strain FW10M-9.</title>
        <authorList>
            <person name="Heo J."/>
            <person name="Kim S.-J."/>
            <person name="Kim J.-S."/>
            <person name="Hong S.-B."/>
            <person name="Kwon S.-W."/>
        </authorList>
    </citation>
    <scope>NUCLEOTIDE SEQUENCE [LARGE SCALE GENOMIC DNA]</scope>
    <source>
        <strain evidence="3 4">FW10M-9</strain>
    </source>
</reference>
<evidence type="ECO:0000313" key="3">
    <source>
        <dbReference type="EMBL" id="QAY68994.1"/>
    </source>
</evidence>
<dbReference type="RefSeq" id="WP_129186395.1">
    <property type="nucleotide sequence ID" value="NZ_CP035493.1"/>
</dbReference>
<dbReference type="EMBL" id="CP035493">
    <property type="protein sequence ID" value="QAY68994.1"/>
    <property type="molecule type" value="Genomic_DNA"/>
</dbReference>
<evidence type="ECO:0000313" key="4">
    <source>
        <dbReference type="Proteomes" id="UP000292118"/>
    </source>
</evidence>
<feature type="transmembrane region" description="Helical" evidence="2">
    <location>
        <begin position="171"/>
        <end position="190"/>
    </location>
</feature>